<dbReference type="OrthoDB" id="303066at2759"/>
<dbReference type="EMBL" id="NKXS01000152">
    <property type="protein sequence ID" value="PIN26071.1"/>
    <property type="molecule type" value="Genomic_DNA"/>
</dbReference>
<dbReference type="Proteomes" id="UP000231279">
    <property type="component" value="Unassembled WGS sequence"/>
</dbReference>
<accession>A0A2G9I8K0</accession>
<organism evidence="2 3">
    <name type="scientific">Handroanthus impetiginosus</name>
    <dbReference type="NCBI Taxonomy" id="429701"/>
    <lineage>
        <taxon>Eukaryota</taxon>
        <taxon>Viridiplantae</taxon>
        <taxon>Streptophyta</taxon>
        <taxon>Embryophyta</taxon>
        <taxon>Tracheophyta</taxon>
        <taxon>Spermatophyta</taxon>
        <taxon>Magnoliopsida</taxon>
        <taxon>eudicotyledons</taxon>
        <taxon>Gunneridae</taxon>
        <taxon>Pentapetalae</taxon>
        <taxon>asterids</taxon>
        <taxon>lamiids</taxon>
        <taxon>Lamiales</taxon>
        <taxon>Bignoniaceae</taxon>
        <taxon>Crescentiina</taxon>
        <taxon>Tabebuia alliance</taxon>
        <taxon>Handroanthus</taxon>
    </lineage>
</organism>
<feature type="transmembrane region" description="Helical" evidence="1">
    <location>
        <begin position="79"/>
        <end position="97"/>
    </location>
</feature>
<evidence type="ECO:0000256" key="1">
    <source>
        <dbReference type="SAM" id="Phobius"/>
    </source>
</evidence>
<evidence type="ECO:0000313" key="2">
    <source>
        <dbReference type="EMBL" id="PIN26071.1"/>
    </source>
</evidence>
<keyword evidence="3" id="KW-1185">Reference proteome</keyword>
<dbReference type="STRING" id="429701.A0A2G9I8K0"/>
<name>A0A2G9I8K0_9LAMI</name>
<reference evidence="3" key="1">
    <citation type="journal article" date="2018" name="Gigascience">
        <title>Genome assembly of the Pink Ipe (Handroanthus impetiginosus, Bignoniaceae), a highly valued, ecologically keystone Neotropical timber forest tree.</title>
        <authorList>
            <person name="Silva-Junior O.B."/>
            <person name="Grattapaglia D."/>
            <person name="Novaes E."/>
            <person name="Collevatti R.G."/>
        </authorList>
    </citation>
    <scope>NUCLEOTIDE SEQUENCE [LARGE SCALE GENOMIC DNA]</scope>
    <source>
        <strain evidence="3">cv. UFG-1</strain>
    </source>
</reference>
<keyword evidence="1" id="KW-1133">Transmembrane helix</keyword>
<comment type="caution">
    <text evidence="2">The sequence shown here is derived from an EMBL/GenBank/DDBJ whole genome shotgun (WGS) entry which is preliminary data.</text>
</comment>
<keyword evidence="1" id="KW-0812">Transmembrane</keyword>
<sequence>MGSMLGGFVLPLLLLTGFRLRGRVLSLWFVFIYSAFVILLQVIFLTLSATRDSQWSIADAWWIKLLGLMKINSWRSPKVIYFLVVEFLVGLVALIEINRSKFGFVEFQGSFWGVEDSCWGYLSSIVNEIGMSKSTLTHIDFY</sequence>
<proteinExistence type="predicted"/>
<dbReference type="AlphaFoldDB" id="A0A2G9I8K0"/>
<protein>
    <submittedName>
        <fullName evidence="2">Uncharacterized protein</fullName>
    </submittedName>
</protein>
<evidence type="ECO:0000313" key="3">
    <source>
        <dbReference type="Proteomes" id="UP000231279"/>
    </source>
</evidence>
<feature type="transmembrane region" description="Helical" evidence="1">
    <location>
        <begin position="29"/>
        <end position="47"/>
    </location>
</feature>
<keyword evidence="1" id="KW-0472">Membrane</keyword>
<gene>
    <name evidence="2" type="ORF">CDL12_01176</name>
</gene>